<organism evidence="1 2">
    <name type="scientific">Violaceomyces palustris</name>
    <dbReference type="NCBI Taxonomy" id="1673888"/>
    <lineage>
        <taxon>Eukaryota</taxon>
        <taxon>Fungi</taxon>
        <taxon>Dikarya</taxon>
        <taxon>Basidiomycota</taxon>
        <taxon>Ustilaginomycotina</taxon>
        <taxon>Ustilaginomycetes</taxon>
        <taxon>Violaceomycetales</taxon>
        <taxon>Violaceomycetaceae</taxon>
        <taxon>Violaceomyces</taxon>
    </lineage>
</organism>
<name>A0ACD0NST5_9BASI</name>
<dbReference type="Proteomes" id="UP000245626">
    <property type="component" value="Unassembled WGS sequence"/>
</dbReference>
<evidence type="ECO:0000313" key="1">
    <source>
        <dbReference type="EMBL" id="PWN48865.1"/>
    </source>
</evidence>
<sequence length="754" mass="82662">MPRGNKPVSVRTWLSLVVVALPALVIASLEPSVGHGSGFHRRGRNALRNRQPLSEPVLDATPIKRSHLGKAIATNWDQVADQVFDYVIVGGGTAGLALAGRLSEDPDTTVAVIEAGHAGYDKDDQLLTPNSAYLDSSVGTDYDWQYETTAQPNLLSLQDGKGGRKASWPRGKGLGGSSAINGLYYVAASKREHQAWGRLSGDLDTWGWHNFRDAMRKSHRYHANSVKELRPVIHNYTEIMGDSGPVCVTYPGVSYQPVLDWVPSLEEVGIHAARAPYDGENQGAFIAASTIDRATWTRSFSRNAYLDPIADKRSNLVVIPNQTATRIIFSEDGEGDPNAERRALGVEFAASKDSPRVVVTARREVVLSAGAIGSPQILQLSGIGRKELLKKRGIKLVKDLPGVGQNLQDHLASSIEYKPVPNMAMPARGNTSRLNSFVDSSVAYVTLEDLFGSEEEAEAFLSRARKASQVYMKESDAPEPVKKGWKKQYDILLDDLLRKKSQNGFTGKSKGAIEILLGLSSGSIQIEAALQSPFSRGYVHITSSDPFEKPSINPNYLKHESDLELLRAGFKLARKVGRTSRLAKLTGANESSPGPKVGDGGKDEEWDRWIASVVGTEYHPSSTCSMLEEEEGGVVDSELKVYGTVNVRVVDASIIPFSLSSHLMSATYALAEIAADLIKECSVEPIEECQYDDGEEEGEAEWQEKEKGEVWKEEEEEDCEEEGEWYTEPVEEEKKHLEHEEQAQQGQGQPECEA</sequence>
<keyword evidence="2" id="KW-1185">Reference proteome</keyword>
<dbReference type="EMBL" id="KZ820131">
    <property type="protein sequence ID" value="PWN48865.1"/>
    <property type="molecule type" value="Genomic_DNA"/>
</dbReference>
<gene>
    <name evidence="1" type="ORF">IE53DRAFT_388931</name>
</gene>
<proteinExistence type="predicted"/>
<evidence type="ECO:0000313" key="2">
    <source>
        <dbReference type="Proteomes" id="UP000245626"/>
    </source>
</evidence>
<reference evidence="1 2" key="1">
    <citation type="journal article" date="2018" name="Mol. Biol. Evol.">
        <title>Broad Genomic Sampling Reveals a Smut Pathogenic Ancestry of the Fungal Clade Ustilaginomycotina.</title>
        <authorList>
            <person name="Kijpornyongpan T."/>
            <person name="Mondo S.J."/>
            <person name="Barry K."/>
            <person name="Sandor L."/>
            <person name="Lee J."/>
            <person name="Lipzen A."/>
            <person name="Pangilinan J."/>
            <person name="LaButti K."/>
            <person name="Hainaut M."/>
            <person name="Henrissat B."/>
            <person name="Grigoriev I.V."/>
            <person name="Spatafora J.W."/>
            <person name="Aime M.C."/>
        </authorList>
    </citation>
    <scope>NUCLEOTIDE SEQUENCE [LARGE SCALE GENOMIC DNA]</scope>
    <source>
        <strain evidence="1 2">SA 807</strain>
    </source>
</reference>
<protein>
    <submittedName>
        <fullName evidence="1">Uncharacterized protein</fullName>
    </submittedName>
</protein>
<accession>A0ACD0NST5</accession>